<sequence length="104" mass="12379">MEIYKVAEVDMYGCETKPQFFQLWNDAEEEFNKRMKELQEKLDVAKHDDELMYGTHPVHIRTKKDEILNHPPSLKEGVINYWFSCKGDWDMAYITVVIEPIQVL</sequence>
<reference evidence="2 3" key="1">
    <citation type="submission" date="2017-09" db="EMBL/GenBank/DDBJ databases">
        <title>Large-scale bioinformatics analysis of Bacillus genomes uncovers conserved roles of natural products in bacterial physiology.</title>
        <authorList>
            <consortium name="Agbiome Team Llc"/>
            <person name="Bleich R.M."/>
            <person name="Kirk G.J."/>
            <person name="Santa Maria K.C."/>
            <person name="Allen S.E."/>
            <person name="Farag S."/>
            <person name="Shank E.A."/>
            <person name="Bowers A."/>
        </authorList>
    </citation>
    <scope>NUCLEOTIDE SEQUENCE [LARGE SCALE GENOMIC DNA]</scope>
    <source>
        <strain evidence="2 3">AFS015413</strain>
    </source>
</reference>
<feature type="coiled-coil region" evidence="1">
    <location>
        <begin position="21"/>
        <end position="48"/>
    </location>
</feature>
<gene>
    <name evidence="2" type="ORF">CN398_10660</name>
</gene>
<evidence type="ECO:0000313" key="3">
    <source>
        <dbReference type="Proteomes" id="UP000220397"/>
    </source>
</evidence>
<evidence type="ECO:0000313" key="2">
    <source>
        <dbReference type="EMBL" id="PFB08167.1"/>
    </source>
</evidence>
<accession>A0A9X6Z548</accession>
<keyword evidence="1" id="KW-0175">Coiled coil</keyword>
<name>A0A9X6Z548_BACTU</name>
<dbReference type="EMBL" id="NTUS01000026">
    <property type="protein sequence ID" value="PFB08167.1"/>
    <property type="molecule type" value="Genomic_DNA"/>
</dbReference>
<dbReference type="Proteomes" id="UP000220397">
    <property type="component" value="Unassembled WGS sequence"/>
</dbReference>
<organism evidence="2 3">
    <name type="scientific">Bacillus thuringiensis</name>
    <dbReference type="NCBI Taxonomy" id="1428"/>
    <lineage>
        <taxon>Bacteria</taxon>
        <taxon>Bacillati</taxon>
        <taxon>Bacillota</taxon>
        <taxon>Bacilli</taxon>
        <taxon>Bacillales</taxon>
        <taxon>Bacillaceae</taxon>
        <taxon>Bacillus</taxon>
        <taxon>Bacillus cereus group</taxon>
    </lineage>
</organism>
<dbReference type="AlphaFoldDB" id="A0A9X6Z548"/>
<proteinExistence type="predicted"/>
<evidence type="ECO:0000256" key="1">
    <source>
        <dbReference type="SAM" id="Coils"/>
    </source>
</evidence>
<comment type="caution">
    <text evidence="2">The sequence shown here is derived from an EMBL/GenBank/DDBJ whole genome shotgun (WGS) entry which is preliminary data.</text>
</comment>
<protein>
    <submittedName>
        <fullName evidence="2">Uncharacterized protein</fullName>
    </submittedName>
</protein>
<dbReference type="RefSeq" id="WP_098368975.1">
    <property type="nucleotide sequence ID" value="NZ_JARSYC010000030.1"/>
</dbReference>